<keyword evidence="1" id="KW-0808">Transferase</keyword>
<proteinExistence type="predicted"/>
<name>A0A158F637_9BURK</name>
<organism evidence="2 3">
    <name type="scientific">Caballeronia choica</name>
    <dbReference type="NCBI Taxonomy" id="326476"/>
    <lineage>
        <taxon>Bacteria</taxon>
        <taxon>Pseudomonadati</taxon>
        <taxon>Pseudomonadota</taxon>
        <taxon>Betaproteobacteria</taxon>
        <taxon>Burkholderiales</taxon>
        <taxon>Burkholderiaceae</taxon>
        <taxon>Caballeronia</taxon>
    </lineage>
</organism>
<dbReference type="EMBL" id="FCON02000002">
    <property type="protein sequence ID" value="SAL15338.1"/>
    <property type="molecule type" value="Genomic_DNA"/>
</dbReference>
<gene>
    <name evidence="2" type="ORF">AWB68_00341</name>
</gene>
<dbReference type="Proteomes" id="UP000054770">
    <property type="component" value="Unassembled WGS sequence"/>
</dbReference>
<dbReference type="PANTHER" id="PTHR48207:SF3">
    <property type="entry name" value="SUCCINATE--HYDROXYMETHYLGLUTARATE COA-TRANSFERASE"/>
    <property type="match status" value="1"/>
</dbReference>
<dbReference type="SUPFAM" id="SSF89796">
    <property type="entry name" value="CoA-transferase family III (CaiB/BaiF)"/>
    <property type="match status" value="1"/>
</dbReference>
<dbReference type="Gene3D" id="3.30.1540.10">
    <property type="entry name" value="formyl-coa transferase, domain 3"/>
    <property type="match status" value="1"/>
</dbReference>
<dbReference type="OrthoDB" id="5294844at2"/>
<sequence>MERPFDDVRILDMTYDLGRYVGRLFADLGASVTRLEPPGGLPDRRQASSSDPAAREPAVYEFEFLNAGKACRTLDLKSGDGRAAFAALATSAQVILLERGGPLYDELDWVRSLSPSLVVTSVSPFGRTGPWADAAATDLTLQAAGGIAWLSGRLDDAPLRLPGSQATMIAGVYAAVATSLALYDTRATGRGHVVDVSAQECIAHSLQNSIQMWDFEKKVSMRGGEGTRDASEDMFACKDGLIFLAAPRSLGVSWNALINWIRETGHPAGVALSEARWGDRVWRLTREAKHTLRETMESFTRQYTKQELTHEALKRKIVLGPVSTVLDVLEDPQLLHRQFFESVALKHLNATASNPTVRFPGAPYRLSEPVWSVSPAAPLDQTSARS</sequence>
<dbReference type="RefSeq" id="WP_087642629.1">
    <property type="nucleotide sequence ID" value="NZ_FCON02000002.1"/>
</dbReference>
<comment type="caution">
    <text evidence="2">The sequence shown here is derived from an EMBL/GenBank/DDBJ whole genome shotgun (WGS) entry which is preliminary data.</text>
</comment>
<dbReference type="Pfam" id="PF02515">
    <property type="entry name" value="CoA_transf_3"/>
    <property type="match status" value="1"/>
</dbReference>
<dbReference type="AlphaFoldDB" id="A0A158F637"/>
<dbReference type="Gene3D" id="3.40.50.10540">
    <property type="entry name" value="Crotonobetainyl-coa:carnitine coa-transferase, domain 1"/>
    <property type="match status" value="1"/>
</dbReference>
<keyword evidence="3" id="KW-1185">Reference proteome</keyword>
<dbReference type="InterPro" id="IPR044855">
    <property type="entry name" value="CoA-Trfase_III_dom3_sf"/>
</dbReference>
<evidence type="ECO:0000313" key="3">
    <source>
        <dbReference type="Proteomes" id="UP000054770"/>
    </source>
</evidence>
<protein>
    <submittedName>
        <fullName evidence="2">L-carnitine dehydratase/bile acid-inducible protein F</fullName>
    </submittedName>
</protein>
<dbReference type="InterPro" id="IPR050483">
    <property type="entry name" value="CoA-transferase_III_domain"/>
</dbReference>
<dbReference type="InterPro" id="IPR023606">
    <property type="entry name" value="CoA-Trfase_III_dom_1_sf"/>
</dbReference>
<accession>A0A158F637</accession>
<evidence type="ECO:0000256" key="1">
    <source>
        <dbReference type="ARBA" id="ARBA00022679"/>
    </source>
</evidence>
<reference evidence="2" key="1">
    <citation type="submission" date="2016-01" db="EMBL/GenBank/DDBJ databases">
        <authorList>
            <person name="Peeters C."/>
        </authorList>
    </citation>
    <scope>NUCLEOTIDE SEQUENCE [LARGE SCALE GENOMIC DNA]</scope>
    <source>
        <strain evidence="2">LMG 22940</strain>
    </source>
</reference>
<dbReference type="GO" id="GO:0008410">
    <property type="term" value="F:CoA-transferase activity"/>
    <property type="evidence" value="ECO:0007669"/>
    <property type="project" value="TreeGrafter"/>
</dbReference>
<dbReference type="InterPro" id="IPR003673">
    <property type="entry name" value="CoA-Trfase_fam_III"/>
</dbReference>
<evidence type="ECO:0000313" key="2">
    <source>
        <dbReference type="EMBL" id="SAL15338.1"/>
    </source>
</evidence>
<dbReference type="PANTHER" id="PTHR48207">
    <property type="entry name" value="SUCCINATE--HYDROXYMETHYLGLUTARATE COA-TRANSFERASE"/>
    <property type="match status" value="1"/>
</dbReference>